<evidence type="ECO:0000256" key="1">
    <source>
        <dbReference type="SAM" id="Phobius"/>
    </source>
</evidence>
<keyword evidence="3" id="KW-1185">Reference proteome</keyword>
<feature type="transmembrane region" description="Helical" evidence="1">
    <location>
        <begin position="6"/>
        <end position="29"/>
    </location>
</feature>
<dbReference type="EMBL" id="JAHYCA010000003">
    <property type="protein sequence ID" value="MBW6391326.1"/>
    <property type="molecule type" value="Genomic_DNA"/>
</dbReference>
<protein>
    <recommendedName>
        <fullName evidence="4">Stage II sporulation protein M</fullName>
    </recommendedName>
</protein>
<evidence type="ECO:0000313" key="2">
    <source>
        <dbReference type="EMBL" id="MBW6391326.1"/>
    </source>
</evidence>
<feature type="transmembrane region" description="Helical" evidence="1">
    <location>
        <begin position="78"/>
        <end position="100"/>
    </location>
</feature>
<keyword evidence="1" id="KW-0812">Transmembrane</keyword>
<feature type="transmembrane region" description="Helical" evidence="1">
    <location>
        <begin position="233"/>
        <end position="259"/>
    </location>
</feature>
<evidence type="ECO:0008006" key="4">
    <source>
        <dbReference type="Google" id="ProtNLM"/>
    </source>
</evidence>
<dbReference type="RefSeq" id="WP_219791576.1">
    <property type="nucleotide sequence ID" value="NZ_JAHYCA010000003.1"/>
</dbReference>
<comment type="caution">
    <text evidence="2">The sequence shown here is derived from an EMBL/GenBank/DDBJ whole genome shotgun (WGS) entry which is preliminary data.</text>
</comment>
<gene>
    <name evidence="2" type="ORF">KPL81_09155</name>
</gene>
<name>A0ABS6ZMM4_9GAMM</name>
<accession>A0ABS6ZMM4</accession>
<feature type="transmembrane region" description="Helical" evidence="1">
    <location>
        <begin position="280"/>
        <end position="299"/>
    </location>
</feature>
<reference evidence="2 3" key="1">
    <citation type="submission" date="2021-07" db="EMBL/GenBank/DDBJ databases">
        <authorList>
            <person name="So Y."/>
        </authorList>
    </citation>
    <scope>NUCLEOTIDE SEQUENCE [LARGE SCALE GENOMIC DNA]</scope>
    <source>
        <strain evidence="2 3">Y3S6</strain>
    </source>
</reference>
<sequence length="309" mass="33075">MDNTITNVYLIVAIAGTLGLFFALIASLWREALGSKEEDVLLPILIRLENITIRNVPHAAANSLNNFFSVFWGSQKTICVTAVIRATTLSMGGSLFALILGRAYAVDSLAWALEDVFSGGALSVVSLYFLVVNAIFAVPSVLLTRHLVKKAASSKAAGRVGKYLLLDTFAAYLFVSLNLYFLYIGVNSVLALANADLQSAIEVVKVMAQFQHMNAVQWPVQSSLMIDGVSATIYALLSFIPTLLFVGLISSSLIGYCIVKIIHKLALKTTEVLTLGEKTALASVASGLFMFSGALAAWGKVLELVSSAN</sequence>
<organism evidence="2 3">
    <name type="scientific">Billgrantia antri</name>
    <dbReference type="NCBI Taxonomy" id="2846777"/>
    <lineage>
        <taxon>Bacteria</taxon>
        <taxon>Pseudomonadati</taxon>
        <taxon>Pseudomonadota</taxon>
        <taxon>Gammaproteobacteria</taxon>
        <taxon>Oceanospirillales</taxon>
        <taxon>Halomonadaceae</taxon>
        <taxon>Billgrantia</taxon>
    </lineage>
</organism>
<proteinExistence type="predicted"/>
<feature type="transmembrane region" description="Helical" evidence="1">
    <location>
        <begin position="164"/>
        <end position="184"/>
    </location>
</feature>
<dbReference type="Proteomes" id="UP000769617">
    <property type="component" value="Unassembled WGS sequence"/>
</dbReference>
<feature type="transmembrane region" description="Helical" evidence="1">
    <location>
        <begin position="120"/>
        <end position="143"/>
    </location>
</feature>
<evidence type="ECO:0000313" key="3">
    <source>
        <dbReference type="Proteomes" id="UP000769617"/>
    </source>
</evidence>
<keyword evidence="1" id="KW-1133">Transmembrane helix</keyword>
<keyword evidence="1" id="KW-0472">Membrane</keyword>